<dbReference type="GeneID" id="110245520"/>
<organism evidence="5 6">
    <name type="scientific">Exaiptasia diaphana</name>
    <name type="common">Tropical sea anemone</name>
    <name type="synonym">Aiptasia pulchella</name>
    <dbReference type="NCBI Taxonomy" id="2652724"/>
    <lineage>
        <taxon>Eukaryota</taxon>
        <taxon>Metazoa</taxon>
        <taxon>Cnidaria</taxon>
        <taxon>Anthozoa</taxon>
        <taxon>Hexacorallia</taxon>
        <taxon>Actiniaria</taxon>
        <taxon>Aiptasiidae</taxon>
        <taxon>Exaiptasia</taxon>
    </lineage>
</organism>
<evidence type="ECO:0000256" key="3">
    <source>
        <dbReference type="SAM" id="MobiDB-lite"/>
    </source>
</evidence>
<evidence type="ECO:0000259" key="4">
    <source>
        <dbReference type="SMART" id="SM00225"/>
    </source>
</evidence>
<dbReference type="InterPro" id="IPR039885">
    <property type="entry name" value="BTBD10/KCTD20_BTB/POZ"/>
</dbReference>
<dbReference type="GO" id="GO:0042327">
    <property type="term" value="P:positive regulation of phosphorylation"/>
    <property type="evidence" value="ECO:0007669"/>
    <property type="project" value="TreeGrafter"/>
</dbReference>
<dbReference type="CDD" id="cd18318">
    <property type="entry name" value="BTB_POZ_KCTD20-like"/>
    <property type="match status" value="1"/>
</dbReference>
<dbReference type="InterPro" id="IPR000210">
    <property type="entry name" value="BTB/POZ_dom"/>
</dbReference>
<dbReference type="OrthoDB" id="10034757at2759"/>
<evidence type="ECO:0000256" key="1">
    <source>
        <dbReference type="ARBA" id="ARBA00004496"/>
    </source>
</evidence>
<evidence type="ECO:0000313" key="5">
    <source>
        <dbReference type="EnsemblMetazoa" id="XP_020907461.1"/>
    </source>
</evidence>
<dbReference type="Proteomes" id="UP000887567">
    <property type="component" value="Unplaced"/>
</dbReference>
<dbReference type="PANTHER" id="PTHR21637">
    <property type="entry name" value="BTB/POZ DOMAIN-CONTAINING PROTEIN 10-RELATED"/>
    <property type="match status" value="1"/>
</dbReference>
<dbReference type="InterPro" id="IPR011333">
    <property type="entry name" value="SKP1/BTB/POZ_sf"/>
</dbReference>
<dbReference type="EnsemblMetazoa" id="XM_021051802.2">
    <property type="protein sequence ID" value="XP_020907461.1"/>
    <property type="gene ID" value="LOC110245520"/>
</dbReference>
<name>A0A913XP62_EXADI</name>
<dbReference type="OMA" id="WNHEPFI"/>
<feature type="region of interest" description="Disordered" evidence="3">
    <location>
        <begin position="1"/>
        <end position="33"/>
    </location>
</feature>
<feature type="domain" description="BTB" evidence="4">
    <location>
        <begin position="102"/>
        <end position="205"/>
    </location>
</feature>
<sequence>MENVNNDNGDGNQDYDSSDSELESLGLDANVPLDIPPRDIPVRHIRALSDPLHSALKHRPSFPDEERLPGPSSMKRSSEVNETANSRVVSSNMGKGKPKDMDKLILIVDGTRFVVERSLFIAHPNTMLGRMFGSSNDYTARNDKGEFEVAHGISAALFKCILDYYKTGMINCPPSISIPELREACDYLLLPFNANIVKCQNLRELLHELSNDGARNQFIEFLEEFIVPVMVSAARKGNRECHIVILAEEDIVEWDREYPPSMGEEYHQIIYNNRLHRFFKYFENRDVAKDVLKERGLKKIRLGIEGYPTHKEKIKQRPNGGRLEVIYNYVQRPFVRMSWEKEESKSRHVDFQCVKQKTGVPGLVEAVDEPAALAAAGAINAPRPPPVVLGAYPEDYE</sequence>
<dbReference type="SUPFAM" id="SSF54695">
    <property type="entry name" value="POZ domain"/>
    <property type="match status" value="1"/>
</dbReference>
<comment type="subcellular location">
    <subcellularLocation>
        <location evidence="1">Cytoplasm</location>
    </subcellularLocation>
</comment>
<dbReference type="GO" id="GO:0005737">
    <property type="term" value="C:cytoplasm"/>
    <property type="evidence" value="ECO:0007669"/>
    <property type="project" value="UniProtKB-SubCell"/>
</dbReference>
<dbReference type="Gene3D" id="3.30.710.10">
    <property type="entry name" value="Potassium Channel Kv1.1, Chain A"/>
    <property type="match status" value="1"/>
</dbReference>
<proteinExistence type="predicted"/>
<feature type="compositionally biased region" description="Polar residues" evidence="3">
    <location>
        <begin position="80"/>
        <end position="93"/>
    </location>
</feature>
<dbReference type="KEGG" id="epa:110245520"/>
<protein>
    <recommendedName>
        <fullName evidence="4">BTB domain-containing protein</fullName>
    </recommendedName>
</protein>
<dbReference type="Pfam" id="PF16017">
    <property type="entry name" value="BTB_3"/>
    <property type="match status" value="1"/>
</dbReference>
<keyword evidence="6" id="KW-1185">Reference proteome</keyword>
<keyword evidence="2" id="KW-0963">Cytoplasm</keyword>
<evidence type="ECO:0000313" key="6">
    <source>
        <dbReference type="Proteomes" id="UP000887567"/>
    </source>
</evidence>
<dbReference type="RefSeq" id="XP_020907461.1">
    <property type="nucleotide sequence ID" value="XM_021051802.2"/>
</dbReference>
<feature type="compositionally biased region" description="Low complexity" evidence="3">
    <location>
        <begin position="1"/>
        <end position="15"/>
    </location>
</feature>
<reference evidence="5" key="1">
    <citation type="submission" date="2022-11" db="UniProtKB">
        <authorList>
            <consortium name="EnsemblMetazoa"/>
        </authorList>
    </citation>
    <scope>IDENTIFICATION</scope>
</reference>
<feature type="region of interest" description="Disordered" evidence="3">
    <location>
        <begin position="55"/>
        <end position="96"/>
    </location>
</feature>
<accession>A0A913XP62</accession>
<dbReference type="SMART" id="SM00225">
    <property type="entry name" value="BTB"/>
    <property type="match status" value="1"/>
</dbReference>
<dbReference type="AlphaFoldDB" id="A0A913XP62"/>
<dbReference type="PANTHER" id="PTHR21637:SF0">
    <property type="entry name" value="AT10158P"/>
    <property type="match status" value="1"/>
</dbReference>
<dbReference type="InterPro" id="IPR039886">
    <property type="entry name" value="BTBD10/KCTD20"/>
</dbReference>
<evidence type="ECO:0000256" key="2">
    <source>
        <dbReference type="ARBA" id="ARBA00022490"/>
    </source>
</evidence>